<proteinExistence type="inferred from homology"/>
<sequence length="312" mass="34138">MTRGFSLTPDTEHHEFSGVAYGLLGSCIWGACMAVSSEGIADGFSAEDLVFLRYLTSGLLLLPLLALSNLFRQVGWTRALLLTLLAGPVFAVLAAHGFLYAPLVHGTVVQAATLILSGLLLIWWRSKSEPRFSYLAALLVLLVGLAAVAGPLQPLQQEISAVWKGDLLFMLAGVMWALFMALLWYWRVDALAATVVVAVLSALLYCPMYLMLHSPLYLSMLDFDQVVEQVLFQGVLSGVFALHAFNKAVQYLGLRKAVLFPAFAPAITMLLGMLLFHRVPALSQWLGFIIVAAGLLLGFYHDTDQPTEKKHE</sequence>
<evidence type="ECO:0000259" key="7">
    <source>
        <dbReference type="Pfam" id="PF00892"/>
    </source>
</evidence>
<feature type="transmembrane region" description="Helical" evidence="6">
    <location>
        <begin position="79"/>
        <end position="101"/>
    </location>
</feature>
<comment type="subcellular location">
    <subcellularLocation>
        <location evidence="1">Membrane</location>
        <topology evidence="1">Multi-pass membrane protein</topology>
    </subcellularLocation>
</comment>
<dbReference type="RefSeq" id="WP_226766221.1">
    <property type="nucleotide sequence ID" value="NZ_BAAAEO010000002.1"/>
</dbReference>
<feature type="transmembrane region" description="Helical" evidence="6">
    <location>
        <begin position="49"/>
        <end position="67"/>
    </location>
</feature>
<feature type="transmembrane region" description="Helical" evidence="6">
    <location>
        <begin position="107"/>
        <end position="125"/>
    </location>
</feature>
<reference evidence="8 9" key="1">
    <citation type="journal article" date="2019" name="Int. J. Syst. Evol. Microbiol.">
        <title>The Global Catalogue of Microorganisms (GCM) 10K type strain sequencing project: providing services to taxonomists for standard genome sequencing and annotation.</title>
        <authorList>
            <consortium name="The Broad Institute Genomics Platform"/>
            <consortium name="The Broad Institute Genome Sequencing Center for Infectious Disease"/>
            <person name="Wu L."/>
            <person name="Ma J."/>
        </authorList>
    </citation>
    <scope>NUCLEOTIDE SEQUENCE [LARGE SCALE GENOMIC DNA]</scope>
    <source>
        <strain evidence="8 9">JCM 14331</strain>
    </source>
</reference>
<dbReference type="PANTHER" id="PTHR32322:SF2">
    <property type="entry name" value="EAMA DOMAIN-CONTAINING PROTEIN"/>
    <property type="match status" value="1"/>
</dbReference>
<evidence type="ECO:0000256" key="2">
    <source>
        <dbReference type="ARBA" id="ARBA00007362"/>
    </source>
</evidence>
<name>A0ABN1DL40_9GAMM</name>
<evidence type="ECO:0000256" key="3">
    <source>
        <dbReference type="ARBA" id="ARBA00022692"/>
    </source>
</evidence>
<keyword evidence="4 6" id="KW-1133">Transmembrane helix</keyword>
<feature type="transmembrane region" description="Helical" evidence="6">
    <location>
        <begin position="191"/>
        <end position="210"/>
    </location>
</feature>
<dbReference type="EMBL" id="BAAAEO010000002">
    <property type="protein sequence ID" value="GAA0546211.1"/>
    <property type="molecule type" value="Genomic_DNA"/>
</dbReference>
<feature type="transmembrane region" description="Helical" evidence="6">
    <location>
        <begin position="230"/>
        <end position="246"/>
    </location>
</feature>
<organism evidence="8 9">
    <name type="scientific">Rheinheimera aquimaris</name>
    <dbReference type="NCBI Taxonomy" id="412437"/>
    <lineage>
        <taxon>Bacteria</taxon>
        <taxon>Pseudomonadati</taxon>
        <taxon>Pseudomonadota</taxon>
        <taxon>Gammaproteobacteria</taxon>
        <taxon>Chromatiales</taxon>
        <taxon>Chromatiaceae</taxon>
        <taxon>Rheinheimera</taxon>
    </lineage>
</organism>
<evidence type="ECO:0000256" key="6">
    <source>
        <dbReference type="SAM" id="Phobius"/>
    </source>
</evidence>
<dbReference type="Pfam" id="PF00892">
    <property type="entry name" value="EamA"/>
    <property type="match status" value="1"/>
</dbReference>
<dbReference type="PROSITE" id="PS51257">
    <property type="entry name" value="PROKAR_LIPOPROTEIN"/>
    <property type="match status" value="1"/>
</dbReference>
<keyword evidence="5 6" id="KW-0472">Membrane</keyword>
<protein>
    <recommendedName>
        <fullName evidence="7">EamA domain-containing protein</fullName>
    </recommendedName>
</protein>
<feature type="transmembrane region" description="Helical" evidence="6">
    <location>
        <begin position="258"/>
        <end position="276"/>
    </location>
</feature>
<evidence type="ECO:0000256" key="4">
    <source>
        <dbReference type="ARBA" id="ARBA00022989"/>
    </source>
</evidence>
<evidence type="ECO:0000313" key="8">
    <source>
        <dbReference type="EMBL" id="GAA0546211.1"/>
    </source>
</evidence>
<keyword evidence="9" id="KW-1185">Reference proteome</keyword>
<comment type="similarity">
    <text evidence="2">Belongs to the EamA transporter family.</text>
</comment>
<dbReference type="InterPro" id="IPR000620">
    <property type="entry name" value="EamA_dom"/>
</dbReference>
<feature type="transmembrane region" description="Helical" evidence="6">
    <location>
        <begin position="132"/>
        <end position="152"/>
    </location>
</feature>
<dbReference type="InterPro" id="IPR037185">
    <property type="entry name" value="EmrE-like"/>
</dbReference>
<feature type="transmembrane region" description="Helical" evidence="6">
    <location>
        <begin position="20"/>
        <end position="37"/>
    </location>
</feature>
<feature type="transmembrane region" description="Helical" evidence="6">
    <location>
        <begin position="282"/>
        <end position="300"/>
    </location>
</feature>
<evidence type="ECO:0000313" key="9">
    <source>
        <dbReference type="Proteomes" id="UP001501169"/>
    </source>
</evidence>
<evidence type="ECO:0000256" key="5">
    <source>
        <dbReference type="ARBA" id="ARBA00023136"/>
    </source>
</evidence>
<feature type="domain" description="EamA" evidence="7">
    <location>
        <begin position="164"/>
        <end position="297"/>
    </location>
</feature>
<accession>A0ABN1DL40</accession>
<gene>
    <name evidence="8" type="ORF">GCM10009098_12250</name>
</gene>
<dbReference type="PANTHER" id="PTHR32322">
    <property type="entry name" value="INNER MEMBRANE TRANSPORTER"/>
    <property type="match status" value="1"/>
</dbReference>
<dbReference type="Proteomes" id="UP001501169">
    <property type="component" value="Unassembled WGS sequence"/>
</dbReference>
<feature type="transmembrane region" description="Helical" evidence="6">
    <location>
        <begin position="167"/>
        <end position="186"/>
    </location>
</feature>
<dbReference type="SUPFAM" id="SSF103481">
    <property type="entry name" value="Multidrug resistance efflux transporter EmrE"/>
    <property type="match status" value="1"/>
</dbReference>
<keyword evidence="3 6" id="KW-0812">Transmembrane</keyword>
<comment type="caution">
    <text evidence="8">The sequence shown here is derived from an EMBL/GenBank/DDBJ whole genome shotgun (WGS) entry which is preliminary data.</text>
</comment>
<dbReference type="InterPro" id="IPR050638">
    <property type="entry name" value="AA-Vitamin_Transporters"/>
</dbReference>
<evidence type="ECO:0000256" key="1">
    <source>
        <dbReference type="ARBA" id="ARBA00004141"/>
    </source>
</evidence>